<keyword evidence="2" id="KW-0732">Signal</keyword>
<feature type="signal peptide" evidence="2">
    <location>
        <begin position="1"/>
        <end position="24"/>
    </location>
</feature>
<keyword evidence="1" id="KW-0812">Transmembrane</keyword>
<sequence>MISRASGLLGGAALLAAMTVPGVAATASPATPAVHPTAALSQQDETFMTQAAQVNLTEIDAGELALQKATTPQARSLAQETLTDHRNAQSHLEQVARDKGVTLPSSPNAQQQAIGNKLKSASGAMFDTTYLQAQIAGHEEAYTQTRAEISSGSDAAVQDFAKNFLPAVSRHLSHARAAAAELGVAPKGANTGSGGQAGSAPLRTTDVALAAGGLALAGAGAVLLRRRRRFG</sequence>
<evidence type="ECO:0000313" key="4">
    <source>
        <dbReference type="EMBL" id="MFD0923722.1"/>
    </source>
</evidence>
<dbReference type="RefSeq" id="WP_263247631.1">
    <property type="nucleotide sequence ID" value="NZ_BAABLT010000023.1"/>
</dbReference>
<evidence type="ECO:0000256" key="2">
    <source>
        <dbReference type="SAM" id="SignalP"/>
    </source>
</evidence>
<organism evidence="4 5">
    <name type="scientific">Saccharopolyspora rosea</name>
    <dbReference type="NCBI Taxonomy" id="524884"/>
    <lineage>
        <taxon>Bacteria</taxon>
        <taxon>Bacillati</taxon>
        <taxon>Actinomycetota</taxon>
        <taxon>Actinomycetes</taxon>
        <taxon>Pseudonocardiales</taxon>
        <taxon>Pseudonocardiaceae</taxon>
        <taxon>Saccharopolyspora</taxon>
    </lineage>
</organism>
<dbReference type="EMBL" id="JBHTIW010000040">
    <property type="protein sequence ID" value="MFD0923722.1"/>
    <property type="molecule type" value="Genomic_DNA"/>
</dbReference>
<dbReference type="Pfam" id="PF13628">
    <property type="entry name" value="DUF4142"/>
    <property type="match status" value="1"/>
</dbReference>
<gene>
    <name evidence="4" type="ORF">ACFQ16_28590</name>
</gene>
<dbReference type="InterPro" id="IPR025419">
    <property type="entry name" value="DUF4142"/>
</dbReference>
<keyword evidence="1" id="KW-1133">Transmembrane helix</keyword>
<keyword evidence="1" id="KW-0472">Membrane</keyword>
<dbReference type="Gene3D" id="1.20.1260.10">
    <property type="match status" value="1"/>
</dbReference>
<comment type="caution">
    <text evidence="4">The sequence shown here is derived from an EMBL/GenBank/DDBJ whole genome shotgun (WGS) entry which is preliminary data.</text>
</comment>
<dbReference type="InterPro" id="IPR012347">
    <property type="entry name" value="Ferritin-like"/>
</dbReference>
<feature type="chain" id="PRO_5045103768" evidence="2">
    <location>
        <begin position="25"/>
        <end position="231"/>
    </location>
</feature>
<feature type="domain" description="DUF4142" evidence="3">
    <location>
        <begin position="42"/>
        <end position="177"/>
    </location>
</feature>
<evidence type="ECO:0000256" key="1">
    <source>
        <dbReference type="SAM" id="Phobius"/>
    </source>
</evidence>
<dbReference type="Proteomes" id="UP001597018">
    <property type="component" value="Unassembled WGS sequence"/>
</dbReference>
<accession>A0ABW3G0M4</accession>
<feature type="transmembrane region" description="Helical" evidence="1">
    <location>
        <begin position="207"/>
        <end position="224"/>
    </location>
</feature>
<name>A0ABW3G0M4_9PSEU</name>
<evidence type="ECO:0000259" key="3">
    <source>
        <dbReference type="Pfam" id="PF13628"/>
    </source>
</evidence>
<dbReference type="PANTHER" id="PTHR38593">
    <property type="entry name" value="BLR2558 PROTEIN"/>
    <property type="match status" value="1"/>
</dbReference>
<protein>
    <submittedName>
        <fullName evidence="4">DUF4142 domain-containing protein</fullName>
    </submittedName>
</protein>
<dbReference type="NCBIfam" id="TIGR01167">
    <property type="entry name" value="LPXTG_anchor"/>
    <property type="match status" value="1"/>
</dbReference>
<dbReference type="PANTHER" id="PTHR38593:SF1">
    <property type="entry name" value="BLR2558 PROTEIN"/>
    <property type="match status" value="1"/>
</dbReference>
<proteinExistence type="predicted"/>
<reference evidence="5" key="1">
    <citation type="journal article" date="2019" name="Int. J. Syst. Evol. Microbiol.">
        <title>The Global Catalogue of Microorganisms (GCM) 10K type strain sequencing project: providing services to taxonomists for standard genome sequencing and annotation.</title>
        <authorList>
            <consortium name="The Broad Institute Genomics Platform"/>
            <consortium name="The Broad Institute Genome Sequencing Center for Infectious Disease"/>
            <person name="Wu L."/>
            <person name="Ma J."/>
        </authorList>
    </citation>
    <scope>NUCLEOTIDE SEQUENCE [LARGE SCALE GENOMIC DNA]</scope>
    <source>
        <strain evidence="5">CCUG 56401</strain>
    </source>
</reference>
<evidence type="ECO:0000313" key="5">
    <source>
        <dbReference type="Proteomes" id="UP001597018"/>
    </source>
</evidence>
<keyword evidence="5" id="KW-1185">Reference proteome</keyword>